<organism evidence="8 9">
    <name type="scientific">Pararoseomonas baculiformis</name>
    <dbReference type="NCBI Taxonomy" id="2820812"/>
    <lineage>
        <taxon>Bacteria</taxon>
        <taxon>Pseudomonadati</taxon>
        <taxon>Pseudomonadota</taxon>
        <taxon>Alphaproteobacteria</taxon>
        <taxon>Acetobacterales</taxon>
        <taxon>Acetobacteraceae</taxon>
        <taxon>Pararoseomonas</taxon>
    </lineage>
</organism>
<keyword evidence="5 7" id="KW-0408">Iron</keyword>
<accession>A0ABS4AAF0</accession>
<protein>
    <submittedName>
        <fullName evidence="8">Cytochrome P450</fullName>
    </submittedName>
</protein>
<keyword evidence="6 7" id="KW-0503">Monooxygenase</keyword>
<evidence type="ECO:0000256" key="6">
    <source>
        <dbReference type="ARBA" id="ARBA00023033"/>
    </source>
</evidence>
<dbReference type="PANTHER" id="PTHR24291">
    <property type="entry name" value="CYTOCHROME P450 FAMILY 4"/>
    <property type="match status" value="1"/>
</dbReference>
<dbReference type="InterPro" id="IPR036396">
    <property type="entry name" value="Cyt_P450_sf"/>
</dbReference>
<dbReference type="PROSITE" id="PS00086">
    <property type="entry name" value="CYTOCHROME_P450"/>
    <property type="match status" value="1"/>
</dbReference>
<dbReference type="PRINTS" id="PR00463">
    <property type="entry name" value="EP450I"/>
</dbReference>
<comment type="caution">
    <text evidence="8">The sequence shown here is derived from an EMBL/GenBank/DDBJ whole genome shotgun (WGS) entry which is preliminary data.</text>
</comment>
<keyword evidence="2 7" id="KW-0349">Heme</keyword>
<dbReference type="Gene3D" id="1.10.630.10">
    <property type="entry name" value="Cytochrome P450"/>
    <property type="match status" value="1"/>
</dbReference>
<evidence type="ECO:0000256" key="1">
    <source>
        <dbReference type="ARBA" id="ARBA00010617"/>
    </source>
</evidence>
<keyword evidence="4 7" id="KW-0560">Oxidoreductase</keyword>
<reference evidence="8 9" key="1">
    <citation type="submission" date="2021-03" db="EMBL/GenBank/DDBJ databases">
        <authorList>
            <person name="So Y."/>
        </authorList>
    </citation>
    <scope>NUCLEOTIDE SEQUENCE [LARGE SCALE GENOMIC DNA]</scope>
    <source>
        <strain evidence="8 9">SSH11</strain>
    </source>
</reference>
<name>A0ABS4AAF0_9PROT</name>
<evidence type="ECO:0000256" key="3">
    <source>
        <dbReference type="ARBA" id="ARBA00022723"/>
    </source>
</evidence>
<dbReference type="InterPro" id="IPR001128">
    <property type="entry name" value="Cyt_P450"/>
</dbReference>
<dbReference type="Pfam" id="PF00067">
    <property type="entry name" value="p450"/>
    <property type="match status" value="1"/>
</dbReference>
<evidence type="ECO:0000256" key="2">
    <source>
        <dbReference type="ARBA" id="ARBA00022617"/>
    </source>
</evidence>
<evidence type="ECO:0000313" key="8">
    <source>
        <dbReference type="EMBL" id="MBP0443958.1"/>
    </source>
</evidence>
<sequence>MLRGDVLAALPRVAYRRQVMAVRMGRRQIIAVNDPEVVREVFIARAANYGRKSHFKEQALRPVIGESLFANHGEIWSSRRPPIGRLLHPSGIGKLQPLFQSVGGQLATRWARLAGPAGGLVDVAPDLATATLDVMLLAIFGPGVPEGEARAIAEAFTRFQSGVQVIDLPYLLGLPNWLAGRHRRATLRAATDIRHRVAGLIASMPGEEGYLGGMRALRGEDGKPLLDEIGLLEEVAMLLLAGSETAANALAWTLYLLATHPEWQDRAREETTTLLGDRPPEAADLNALVVAKAVIQEAMRLYPPVAVLARQPAATDRIRRWTIQPGDTLLCIPWLLHRHESIWEHPHSFRPERFLPENAKAIPRFAYLPFGLGPRVCAGAAFGMAEMTTFLAILLQRFEFAAGPVPVPRFRLTLRPEGGMRIMLRPRASR</sequence>
<dbReference type="SUPFAM" id="SSF48264">
    <property type="entry name" value="Cytochrome P450"/>
    <property type="match status" value="1"/>
</dbReference>
<evidence type="ECO:0000313" key="9">
    <source>
        <dbReference type="Proteomes" id="UP000681594"/>
    </source>
</evidence>
<evidence type="ECO:0000256" key="5">
    <source>
        <dbReference type="ARBA" id="ARBA00023004"/>
    </source>
</evidence>
<dbReference type="PRINTS" id="PR00385">
    <property type="entry name" value="P450"/>
</dbReference>
<proteinExistence type="inferred from homology"/>
<dbReference type="Proteomes" id="UP000681594">
    <property type="component" value="Unassembled WGS sequence"/>
</dbReference>
<dbReference type="InterPro" id="IPR002401">
    <property type="entry name" value="Cyt_P450_E_grp-I"/>
</dbReference>
<comment type="similarity">
    <text evidence="1 7">Belongs to the cytochrome P450 family.</text>
</comment>
<keyword evidence="9" id="KW-1185">Reference proteome</keyword>
<dbReference type="InterPro" id="IPR017972">
    <property type="entry name" value="Cyt_P450_CS"/>
</dbReference>
<dbReference type="PANTHER" id="PTHR24291:SF50">
    <property type="entry name" value="BIFUNCTIONAL ALBAFLAVENONE MONOOXYGENASE_TERPENE SYNTHASE"/>
    <property type="match status" value="1"/>
</dbReference>
<evidence type="ECO:0000256" key="7">
    <source>
        <dbReference type="RuleBase" id="RU000461"/>
    </source>
</evidence>
<dbReference type="InterPro" id="IPR050196">
    <property type="entry name" value="Cytochrome_P450_Monoox"/>
</dbReference>
<evidence type="ECO:0000256" key="4">
    <source>
        <dbReference type="ARBA" id="ARBA00023002"/>
    </source>
</evidence>
<dbReference type="EMBL" id="JAGIZB010000003">
    <property type="protein sequence ID" value="MBP0443958.1"/>
    <property type="molecule type" value="Genomic_DNA"/>
</dbReference>
<gene>
    <name evidence="8" type="ORF">J8J14_04120</name>
</gene>
<keyword evidence="3 7" id="KW-0479">Metal-binding</keyword>